<name>A0A7C8IAN3_9PLEO</name>
<organism evidence="1 2">
    <name type="scientific">Massariosphaeria phaeospora</name>
    <dbReference type="NCBI Taxonomy" id="100035"/>
    <lineage>
        <taxon>Eukaryota</taxon>
        <taxon>Fungi</taxon>
        <taxon>Dikarya</taxon>
        <taxon>Ascomycota</taxon>
        <taxon>Pezizomycotina</taxon>
        <taxon>Dothideomycetes</taxon>
        <taxon>Pleosporomycetidae</taxon>
        <taxon>Pleosporales</taxon>
        <taxon>Pleosporales incertae sedis</taxon>
        <taxon>Massariosphaeria</taxon>
    </lineage>
</organism>
<dbReference type="EMBL" id="JAADJZ010000011">
    <property type="protein sequence ID" value="KAF2871553.1"/>
    <property type="molecule type" value="Genomic_DNA"/>
</dbReference>
<gene>
    <name evidence="1" type="ORF">BDV95DRAFT_43178</name>
</gene>
<protein>
    <submittedName>
        <fullName evidence="1">Uncharacterized protein</fullName>
    </submittedName>
</protein>
<sequence length="131" mass="14802">MPRRYCGGTSPGQSISVRARRPRHILVSAEFPAQRDRTDPCKDKPDARVWGVAAETLSSGIQHSAIAFKQPCIGSVQMQAHVSSYLGAVEPTPRAHCRIMYIYFLYVRMVRHDLADLNIRIHSPDCRIQKE</sequence>
<dbReference type="Proteomes" id="UP000481861">
    <property type="component" value="Unassembled WGS sequence"/>
</dbReference>
<evidence type="ECO:0000313" key="1">
    <source>
        <dbReference type="EMBL" id="KAF2871553.1"/>
    </source>
</evidence>
<evidence type="ECO:0000313" key="2">
    <source>
        <dbReference type="Proteomes" id="UP000481861"/>
    </source>
</evidence>
<reference evidence="1 2" key="1">
    <citation type="submission" date="2020-01" db="EMBL/GenBank/DDBJ databases">
        <authorList>
            <consortium name="DOE Joint Genome Institute"/>
            <person name="Haridas S."/>
            <person name="Albert R."/>
            <person name="Binder M."/>
            <person name="Bloem J."/>
            <person name="Labutti K."/>
            <person name="Salamov A."/>
            <person name="Andreopoulos B."/>
            <person name="Baker S.E."/>
            <person name="Barry K."/>
            <person name="Bills G."/>
            <person name="Bluhm B.H."/>
            <person name="Cannon C."/>
            <person name="Castanera R."/>
            <person name="Culley D.E."/>
            <person name="Daum C."/>
            <person name="Ezra D."/>
            <person name="Gonzalez J.B."/>
            <person name="Henrissat B."/>
            <person name="Kuo A."/>
            <person name="Liang C."/>
            <person name="Lipzen A."/>
            <person name="Lutzoni F."/>
            <person name="Magnuson J."/>
            <person name="Mondo S."/>
            <person name="Nolan M."/>
            <person name="Ohm R."/>
            <person name="Pangilinan J."/>
            <person name="Park H.-J.H."/>
            <person name="Ramirez L."/>
            <person name="Alfaro M."/>
            <person name="Sun H."/>
            <person name="Tritt A."/>
            <person name="Yoshinaga Y."/>
            <person name="Zwiers L.-H.L."/>
            <person name="Turgeon B.G."/>
            <person name="Goodwin S.B."/>
            <person name="Spatafora J.W."/>
            <person name="Crous P.W."/>
            <person name="Grigoriev I.V."/>
        </authorList>
    </citation>
    <scope>NUCLEOTIDE SEQUENCE [LARGE SCALE GENOMIC DNA]</scope>
    <source>
        <strain evidence="1 2">CBS 611.86</strain>
    </source>
</reference>
<accession>A0A7C8IAN3</accession>
<comment type="caution">
    <text evidence="1">The sequence shown here is derived from an EMBL/GenBank/DDBJ whole genome shotgun (WGS) entry which is preliminary data.</text>
</comment>
<keyword evidence="2" id="KW-1185">Reference proteome</keyword>
<proteinExistence type="predicted"/>
<dbReference type="AlphaFoldDB" id="A0A7C8IAN3"/>